<protein>
    <submittedName>
        <fullName evidence="5">USP domain-containing protein</fullName>
    </submittedName>
</protein>
<reference evidence="4" key="1">
    <citation type="submission" date="2012-04" db="EMBL/GenBank/DDBJ databases">
        <title>The Genome Sequence of Loa loa.</title>
        <authorList>
            <consortium name="The Broad Institute Genome Sequencing Platform"/>
            <consortium name="Broad Institute Genome Sequencing Center for Infectious Disease"/>
            <person name="Nutman T.B."/>
            <person name="Fink D.L."/>
            <person name="Russ C."/>
            <person name="Young S."/>
            <person name="Zeng Q."/>
            <person name="Gargeya S."/>
            <person name="Alvarado L."/>
            <person name="Berlin A."/>
            <person name="Chapman S.B."/>
            <person name="Chen Z."/>
            <person name="Freedman E."/>
            <person name="Gellesch M."/>
            <person name="Goldberg J."/>
            <person name="Griggs A."/>
            <person name="Gujja S."/>
            <person name="Heilman E.R."/>
            <person name="Heiman D."/>
            <person name="Howarth C."/>
            <person name="Mehta T."/>
            <person name="Neiman D."/>
            <person name="Pearson M."/>
            <person name="Roberts A."/>
            <person name="Saif S."/>
            <person name="Shea T."/>
            <person name="Shenoy N."/>
            <person name="Sisk P."/>
            <person name="Stolte C."/>
            <person name="Sykes S."/>
            <person name="White J."/>
            <person name="Yandava C."/>
            <person name="Haas B."/>
            <person name="Henn M.R."/>
            <person name="Nusbaum C."/>
            <person name="Birren B."/>
        </authorList>
    </citation>
    <scope>NUCLEOTIDE SEQUENCE [LARGE SCALE GENOMIC DNA]</scope>
</reference>
<dbReference type="STRING" id="7209.A0A1I7VHJ4"/>
<dbReference type="Proteomes" id="UP000095285">
    <property type="component" value="Unassembled WGS sequence"/>
</dbReference>
<dbReference type="GO" id="GO:0004843">
    <property type="term" value="F:cysteine-type deubiquitinase activity"/>
    <property type="evidence" value="ECO:0007669"/>
    <property type="project" value="InterPro"/>
</dbReference>
<feature type="region of interest" description="Disordered" evidence="2">
    <location>
        <begin position="767"/>
        <end position="809"/>
    </location>
</feature>
<feature type="compositionally biased region" description="Polar residues" evidence="2">
    <location>
        <begin position="931"/>
        <end position="953"/>
    </location>
</feature>
<dbReference type="Pfam" id="PF00443">
    <property type="entry name" value="UCH"/>
    <property type="match status" value="2"/>
</dbReference>
<dbReference type="WBParaSite" id="EN70_2621">
    <property type="protein sequence ID" value="EN70_2621"/>
    <property type="gene ID" value="EN70_2621"/>
</dbReference>
<feature type="compositionally biased region" description="Polar residues" evidence="2">
    <location>
        <begin position="975"/>
        <end position="984"/>
    </location>
</feature>
<proteinExistence type="inferred from homology"/>
<evidence type="ECO:0000313" key="5">
    <source>
        <dbReference type="WBParaSite" id="EN70_2621"/>
    </source>
</evidence>
<comment type="similarity">
    <text evidence="1">Belongs to the peptidase C19 family.</text>
</comment>
<dbReference type="InterPro" id="IPR001394">
    <property type="entry name" value="Peptidase_C19_UCH"/>
</dbReference>
<sequence length="1443" mass="161534">MGQKTRLPREDWVVSFKALSGFPWLPPSKSGIGFWIKGREKMAFVVEFENPESMKQVHELLKTKYLVRRCFDRCALDSALEPRAKRSRLSNPLSGITHGSLQVEYPLIRSKNFIATRVNLTSSNEKGHRGSKHISALRINNVETSGFVNLGNTCYMGSMLQGLFADVIFAKDLFKFCKMVEELGLNLNEEMPLSLAIANLASRRHRATNYLKMALLAMIQEMSNLNLHGDAQQDAQEFLANILNKMQEECDKILCKQYNIEDKEERSKRNPVTSNFAFVMESIIRCRSCNAVTKNKEESVILPVSIQMVDQDGVGCLIVFIKRYSFNACAAVKRDDEVGVPLYLTLTEDFTEGAAPFPPLSPTTMDIDFSSAKMLKINLFRYMRKFVNRTPTDAKGVSSSSVGAAESSKTGTPEFVIKSSIPTSSAAVFPEIIHTESWKALKVDDEVASNKHFPPGPVSRRTTGNKLDMQSKSYKVPLNSMDKKTNKKAMSGDMLRSDDRNSDDELVYPMPVSHNSILDHDNIQPNFLPTSSEDENRNFASKRVYPFTKVLIKAKRAEDKEKGKLVDSKSLSNQQWDENTGRSNWCNPSAKNDAQSSKKDDLVAVAADLSKLAATNVSRVTIEHREKEVEEVDTSKEVSVVPYKPKSGECNAVSDSTDGHGKSKQLTAVQDHMLNIRVDENYFADLKSKINVLTPDGRGPFQPESTLKAGRLPREQRLLSSFFAQTQRNLSRIDNPTSKGDYTDEELYFMTEEEQIMAACERSIADQLKSSQKGNEISAEISQESDEESLRIQDEPMSQELSSPDSDEDLKLDVEVVEVVDCSQKFHKQENEQSVDKLMSQKSSSPVANVEAEMVAETKNYPKKFNKEGGKFEGGRNLYSNNAQEIAECEHEDKVGIRILEKQGNTDVNEKAVQGNNQNTFGIEGEDLSKPSKSLENVLPNTDSTDSSAYKDTNQSDEKLTAIEAEFYPNDMWRTSENANSTADKSGARRKTCLKKSRSSTPPALSFYTERVVAFPERYASVVSDNLLPEFKQAVVGAKTTSSNNSACSMVSPESASTNIPLNLTHKNEYSATTTKPVTPLTLKSLNDGDSKLPARPSLSDNTDFDVRSIGNSDEGSSRSSISDDFLSTDGKEIYDVFGSESVPYKPLSYNSRRSICRYIGMDFKVDWMQSSVVEMDICDKPLTLIGIRGDYNSLFQSLAYYIAGSEKDYRLLRETIIGFEVEHSDKFAAIKNWTDDNWACHLDLLTDTGMGTEMELYAFAAMFSIDVWVFHKKEWLCYRPKFLAIGNECEEINIRDYCVGAKEGVYLMCENYLFSPVLTPSNKIFLNKIILNSSVDSNDTNFVEEDSQSESAEVHDDNNAERLSDMAEDITGASYRLISVVSHLGEGTESGHYICDAWCNKSKGWLLCNDNSITPTDQESVLNSDGTGYIYFYLNSELFESQ</sequence>
<dbReference type="GO" id="GO:0000082">
    <property type="term" value="P:G1/S transition of mitotic cell cycle"/>
    <property type="evidence" value="ECO:0007669"/>
    <property type="project" value="TreeGrafter"/>
</dbReference>
<dbReference type="InterPro" id="IPR018200">
    <property type="entry name" value="USP_CS"/>
</dbReference>
<dbReference type="GO" id="GO:0005634">
    <property type="term" value="C:nucleus"/>
    <property type="evidence" value="ECO:0007669"/>
    <property type="project" value="TreeGrafter"/>
</dbReference>
<feature type="compositionally biased region" description="Basic and acidic residues" evidence="2">
    <location>
        <begin position="558"/>
        <end position="567"/>
    </location>
</feature>
<evidence type="ECO:0000313" key="4">
    <source>
        <dbReference type="Proteomes" id="UP000095285"/>
    </source>
</evidence>
<evidence type="ECO:0000256" key="2">
    <source>
        <dbReference type="SAM" id="MobiDB-lite"/>
    </source>
</evidence>
<feature type="region of interest" description="Disordered" evidence="2">
    <location>
        <begin position="917"/>
        <end position="955"/>
    </location>
</feature>
<dbReference type="InterPro" id="IPR028889">
    <property type="entry name" value="USP"/>
</dbReference>
<dbReference type="InterPro" id="IPR050164">
    <property type="entry name" value="Peptidase_C19"/>
</dbReference>
<dbReference type="Gene3D" id="3.90.70.80">
    <property type="match status" value="1"/>
</dbReference>
<dbReference type="GO" id="GO:0016579">
    <property type="term" value="P:protein deubiquitination"/>
    <property type="evidence" value="ECO:0007669"/>
    <property type="project" value="InterPro"/>
</dbReference>
<reference evidence="5" key="2">
    <citation type="submission" date="2016-11" db="UniProtKB">
        <authorList>
            <consortium name="WormBaseParasite"/>
        </authorList>
    </citation>
    <scope>IDENTIFICATION</scope>
</reference>
<keyword evidence="4" id="KW-1185">Reference proteome</keyword>
<dbReference type="CDD" id="cd22755">
    <property type="entry name" value="OTU_CeDUB-like"/>
    <property type="match status" value="1"/>
</dbReference>
<organism evidence="4 5">
    <name type="scientific">Loa loa</name>
    <name type="common">Eye worm</name>
    <name type="synonym">Filaria loa</name>
    <dbReference type="NCBI Taxonomy" id="7209"/>
    <lineage>
        <taxon>Eukaryota</taxon>
        <taxon>Metazoa</taxon>
        <taxon>Ecdysozoa</taxon>
        <taxon>Nematoda</taxon>
        <taxon>Chromadorea</taxon>
        <taxon>Rhabditida</taxon>
        <taxon>Spirurina</taxon>
        <taxon>Spiruromorpha</taxon>
        <taxon>Filarioidea</taxon>
        <taxon>Onchocercidae</taxon>
        <taxon>Loa</taxon>
    </lineage>
</organism>
<feature type="region of interest" description="Disordered" evidence="2">
    <location>
        <begin position="975"/>
        <end position="1000"/>
    </location>
</feature>
<dbReference type="PROSITE" id="PS00973">
    <property type="entry name" value="USP_2"/>
    <property type="match status" value="1"/>
</dbReference>
<dbReference type="Gene3D" id="3.90.70.10">
    <property type="entry name" value="Cysteine proteinases"/>
    <property type="match status" value="2"/>
</dbReference>
<dbReference type="PANTHER" id="PTHR24006">
    <property type="entry name" value="UBIQUITIN CARBOXYL-TERMINAL HYDROLASE"/>
    <property type="match status" value="1"/>
</dbReference>
<feature type="domain" description="USP" evidence="3">
    <location>
        <begin position="145"/>
        <end position="1437"/>
    </location>
</feature>
<dbReference type="PANTHER" id="PTHR24006:SF915">
    <property type="entry name" value="UBIQUITIN CARBOXYL-TERMINAL HYDROLASE-RELATED"/>
    <property type="match status" value="1"/>
</dbReference>
<feature type="compositionally biased region" description="Basic residues" evidence="2">
    <location>
        <begin position="988"/>
        <end position="998"/>
    </location>
</feature>
<dbReference type="SUPFAM" id="SSF54001">
    <property type="entry name" value="Cysteine proteinases"/>
    <property type="match status" value="2"/>
</dbReference>
<dbReference type="GO" id="GO:0005829">
    <property type="term" value="C:cytosol"/>
    <property type="evidence" value="ECO:0007669"/>
    <property type="project" value="TreeGrafter"/>
</dbReference>
<evidence type="ECO:0000259" key="3">
    <source>
        <dbReference type="PROSITE" id="PS50235"/>
    </source>
</evidence>
<accession>A0A1I7VHJ4</accession>
<feature type="region of interest" description="Disordered" evidence="2">
    <location>
        <begin position="558"/>
        <end position="597"/>
    </location>
</feature>
<feature type="region of interest" description="Disordered" evidence="2">
    <location>
        <begin position="1081"/>
        <end position="1124"/>
    </location>
</feature>
<dbReference type="CDD" id="cd02257">
    <property type="entry name" value="Peptidase_C19"/>
    <property type="match status" value="2"/>
</dbReference>
<feature type="compositionally biased region" description="Polar residues" evidence="2">
    <location>
        <begin position="569"/>
        <end position="595"/>
    </location>
</feature>
<name>A0A1I7VHJ4_LOALO</name>
<dbReference type="InterPro" id="IPR038765">
    <property type="entry name" value="Papain-like_cys_pep_sf"/>
</dbReference>
<dbReference type="PROSITE" id="PS50235">
    <property type="entry name" value="USP_3"/>
    <property type="match status" value="1"/>
</dbReference>
<feature type="compositionally biased region" description="Low complexity" evidence="2">
    <location>
        <begin position="1109"/>
        <end position="1124"/>
    </location>
</feature>
<dbReference type="eggNOG" id="KOG1868">
    <property type="taxonomic scope" value="Eukaryota"/>
</dbReference>
<evidence type="ECO:0000256" key="1">
    <source>
        <dbReference type="ARBA" id="ARBA00009085"/>
    </source>
</evidence>